<protein>
    <submittedName>
        <fullName evidence="7">RNA polymerase sigma-70 factor, ECF subfamily</fullName>
    </submittedName>
</protein>
<dbReference type="InterPro" id="IPR013325">
    <property type="entry name" value="RNA_pol_sigma_r2"/>
</dbReference>
<gene>
    <name evidence="7" type="ORF">SAMN04488000_1335</name>
</gene>
<dbReference type="Proteomes" id="UP000199503">
    <property type="component" value="Unassembled WGS sequence"/>
</dbReference>
<dbReference type="SUPFAM" id="SSF88946">
    <property type="entry name" value="Sigma2 domain of RNA polymerase sigma factors"/>
    <property type="match status" value="1"/>
</dbReference>
<dbReference type="EMBL" id="FOFV01000033">
    <property type="protein sequence ID" value="SES44276.1"/>
    <property type="molecule type" value="Genomic_DNA"/>
</dbReference>
<dbReference type="InterPro" id="IPR013249">
    <property type="entry name" value="RNA_pol_sigma70_r4_t2"/>
</dbReference>
<dbReference type="InterPro" id="IPR013324">
    <property type="entry name" value="RNA_pol_sigma_r3/r4-like"/>
</dbReference>
<dbReference type="Pfam" id="PF08281">
    <property type="entry name" value="Sigma70_r4_2"/>
    <property type="match status" value="1"/>
</dbReference>
<dbReference type="AlphaFoldDB" id="A0A1H9XDK6"/>
<dbReference type="Pfam" id="PF04542">
    <property type="entry name" value="Sigma70_r2"/>
    <property type="match status" value="1"/>
</dbReference>
<evidence type="ECO:0000256" key="2">
    <source>
        <dbReference type="ARBA" id="ARBA00023015"/>
    </source>
</evidence>
<dbReference type="PANTHER" id="PTHR43133:SF62">
    <property type="entry name" value="RNA POLYMERASE SIGMA FACTOR SIGZ"/>
    <property type="match status" value="1"/>
</dbReference>
<dbReference type="Gene3D" id="1.10.1740.10">
    <property type="match status" value="1"/>
</dbReference>
<dbReference type="STRING" id="65499.SAMN04488000_1335"/>
<name>A0A1H9XDK6_9PSEU</name>
<evidence type="ECO:0000256" key="3">
    <source>
        <dbReference type="ARBA" id="ARBA00023082"/>
    </source>
</evidence>
<keyword evidence="3" id="KW-0731">Sigma factor</keyword>
<dbReference type="CDD" id="cd06171">
    <property type="entry name" value="Sigma70_r4"/>
    <property type="match status" value="1"/>
</dbReference>
<dbReference type="InterPro" id="IPR007627">
    <property type="entry name" value="RNA_pol_sigma70_r2"/>
</dbReference>
<dbReference type="Gene3D" id="1.10.10.10">
    <property type="entry name" value="Winged helix-like DNA-binding domain superfamily/Winged helix DNA-binding domain"/>
    <property type="match status" value="1"/>
</dbReference>
<dbReference type="InterPro" id="IPR036388">
    <property type="entry name" value="WH-like_DNA-bd_sf"/>
</dbReference>
<dbReference type="PANTHER" id="PTHR43133">
    <property type="entry name" value="RNA POLYMERASE ECF-TYPE SIGMA FACTO"/>
    <property type="match status" value="1"/>
</dbReference>
<sequence>MPAVVTVMADASESLDETTKSFVAGDDGALRAVYERYSAAVLRVAAATLPSRPDAEDVVQTTFVTAWRSRESFDPAKGSLLVWLLTIARRRAIDVLRSRGRDEHVVEVLHAAAAGTTSDEPVRPERVIDRMVMLEAIAALPPQQQRVLLLAFYDDLTHDQIAAATGMPLGTVKSHLRRGMARLRQRWEVDRGTRRP</sequence>
<evidence type="ECO:0000259" key="6">
    <source>
        <dbReference type="Pfam" id="PF08281"/>
    </source>
</evidence>
<keyword evidence="4" id="KW-0804">Transcription</keyword>
<proteinExistence type="inferred from homology"/>
<keyword evidence="8" id="KW-1185">Reference proteome</keyword>
<reference evidence="8" key="1">
    <citation type="submission" date="2016-10" db="EMBL/GenBank/DDBJ databases">
        <authorList>
            <person name="Varghese N."/>
            <person name="Submissions S."/>
        </authorList>
    </citation>
    <scope>NUCLEOTIDE SEQUENCE [LARGE SCALE GENOMIC DNA]</scope>
    <source>
        <strain evidence="8">DSM 44437</strain>
    </source>
</reference>
<evidence type="ECO:0000313" key="8">
    <source>
        <dbReference type="Proteomes" id="UP000199503"/>
    </source>
</evidence>
<dbReference type="GO" id="GO:0006352">
    <property type="term" value="P:DNA-templated transcription initiation"/>
    <property type="evidence" value="ECO:0007669"/>
    <property type="project" value="InterPro"/>
</dbReference>
<organism evidence="7 8">
    <name type="scientific">Lentzea albida</name>
    <dbReference type="NCBI Taxonomy" id="65499"/>
    <lineage>
        <taxon>Bacteria</taxon>
        <taxon>Bacillati</taxon>
        <taxon>Actinomycetota</taxon>
        <taxon>Actinomycetes</taxon>
        <taxon>Pseudonocardiales</taxon>
        <taxon>Pseudonocardiaceae</taxon>
        <taxon>Lentzea</taxon>
    </lineage>
</organism>
<feature type="domain" description="RNA polymerase sigma-70 region 2" evidence="5">
    <location>
        <begin position="34"/>
        <end position="101"/>
    </location>
</feature>
<dbReference type="InterPro" id="IPR014284">
    <property type="entry name" value="RNA_pol_sigma-70_dom"/>
</dbReference>
<evidence type="ECO:0000313" key="7">
    <source>
        <dbReference type="EMBL" id="SES44276.1"/>
    </source>
</evidence>
<feature type="domain" description="RNA polymerase sigma factor 70 region 4 type 2" evidence="6">
    <location>
        <begin position="132"/>
        <end position="183"/>
    </location>
</feature>
<dbReference type="InterPro" id="IPR039425">
    <property type="entry name" value="RNA_pol_sigma-70-like"/>
</dbReference>
<dbReference type="GO" id="GO:0003677">
    <property type="term" value="F:DNA binding"/>
    <property type="evidence" value="ECO:0007669"/>
    <property type="project" value="InterPro"/>
</dbReference>
<comment type="similarity">
    <text evidence="1">Belongs to the sigma-70 factor family. ECF subfamily.</text>
</comment>
<keyword evidence="2" id="KW-0805">Transcription regulation</keyword>
<evidence type="ECO:0000256" key="4">
    <source>
        <dbReference type="ARBA" id="ARBA00023163"/>
    </source>
</evidence>
<evidence type="ECO:0000259" key="5">
    <source>
        <dbReference type="Pfam" id="PF04542"/>
    </source>
</evidence>
<evidence type="ECO:0000256" key="1">
    <source>
        <dbReference type="ARBA" id="ARBA00010641"/>
    </source>
</evidence>
<dbReference type="GO" id="GO:0016987">
    <property type="term" value="F:sigma factor activity"/>
    <property type="evidence" value="ECO:0007669"/>
    <property type="project" value="UniProtKB-KW"/>
</dbReference>
<dbReference type="NCBIfam" id="TIGR02937">
    <property type="entry name" value="sigma70-ECF"/>
    <property type="match status" value="1"/>
</dbReference>
<accession>A0A1H9XDK6</accession>
<dbReference type="SUPFAM" id="SSF88659">
    <property type="entry name" value="Sigma3 and sigma4 domains of RNA polymerase sigma factors"/>
    <property type="match status" value="1"/>
</dbReference>